<organism evidence="1 2">
    <name type="scientific">Parashewanella curva</name>
    <dbReference type="NCBI Taxonomy" id="2338552"/>
    <lineage>
        <taxon>Bacteria</taxon>
        <taxon>Pseudomonadati</taxon>
        <taxon>Pseudomonadota</taxon>
        <taxon>Gammaproteobacteria</taxon>
        <taxon>Alteromonadales</taxon>
        <taxon>Shewanellaceae</taxon>
        <taxon>Parashewanella</taxon>
    </lineage>
</organism>
<dbReference type="Proteomes" id="UP000281474">
    <property type="component" value="Unassembled WGS sequence"/>
</dbReference>
<gene>
    <name evidence="1" type="ORF">D5018_08050</name>
</gene>
<evidence type="ECO:0000313" key="1">
    <source>
        <dbReference type="EMBL" id="RLV60207.1"/>
    </source>
</evidence>
<dbReference type="AlphaFoldDB" id="A0A3L8PXL6"/>
<accession>A0A3L8PXL6</accession>
<comment type="caution">
    <text evidence="1">The sequence shown here is derived from an EMBL/GenBank/DDBJ whole genome shotgun (WGS) entry which is preliminary data.</text>
</comment>
<sequence length="68" mass="7999">MTTDDKSKIQTRLGYESDQTIAKDYDVDRSTISTYRRNIKRESFKAFKKRSKCSNEVKLKHLKADINP</sequence>
<evidence type="ECO:0008006" key="3">
    <source>
        <dbReference type="Google" id="ProtNLM"/>
    </source>
</evidence>
<keyword evidence="2" id="KW-1185">Reference proteome</keyword>
<name>A0A3L8PXL6_9GAMM</name>
<evidence type="ECO:0000313" key="2">
    <source>
        <dbReference type="Proteomes" id="UP000281474"/>
    </source>
</evidence>
<reference evidence="1 2" key="1">
    <citation type="submission" date="2018-09" db="EMBL/GenBank/DDBJ databases">
        <title>Phylogeny of the Shewanellaceae, and recommendation for two new genera, Pseudoshewanella and Parashewanella.</title>
        <authorList>
            <person name="Wang G."/>
        </authorList>
    </citation>
    <scope>NUCLEOTIDE SEQUENCE [LARGE SCALE GENOMIC DNA]</scope>
    <source>
        <strain evidence="1 2">C51</strain>
    </source>
</reference>
<dbReference type="EMBL" id="QZEI01000019">
    <property type="protein sequence ID" value="RLV60207.1"/>
    <property type="molecule type" value="Genomic_DNA"/>
</dbReference>
<proteinExistence type="predicted"/>
<protein>
    <recommendedName>
        <fullName evidence="3">HTH psq-type domain-containing protein</fullName>
    </recommendedName>
</protein>